<dbReference type="InterPro" id="IPR013087">
    <property type="entry name" value="Znf_C2H2_type"/>
</dbReference>
<feature type="compositionally biased region" description="Basic and acidic residues" evidence="2">
    <location>
        <begin position="359"/>
        <end position="372"/>
    </location>
</feature>
<dbReference type="PANTHER" id="PTHR16116:SF5">
    <property type="entry name" value="ZINC FINGER PROTEIN 839"/>
    <property type="match status" value="1"/>
</dbReference>
<feature type="region of interest" description="Disordered" evidence="2">
    <location>
        <begin position="831"/>
        <end position="903"/>
    </location>
</feature>
<dbReference type="EMBL" id="JARKHS020006268">
    <property type="protein sequence ID" value="KAK8782803.1"/>
    <property type="molecule type" value="Genomic_DNA"/>
</dbReference>
<feature type="compositionally biased region" description="Basic residues" evidence="2">
    <location>
        <begin position="339"/>
        <end position="349"/>
    </location>
</feature>
<dbReference type="PANTHER" id="PTHR16116">
    <property type="entry name" value="ZINC FINGER PROTEIN 839"/>
    <property type="match status" value="1"/>
</dbReference>
<keyword evidence="1" id="KW-0863">Zinc-finger</keyword>
<feature type="region of interest" description="Disordered" evidence="2">
    <location>
        <begin position="635"/>
        <end position="661"/>
    </location>
</feature>
<name>A0AAQ4F7F1_AMBAM</name>
<feature type="compositionally biased region" description="Polar residues" evidence="2">
    <location>
        <begin position="225"/>
        <end position="249"/>
    </location>
</feature>
<evidence type="ECO:0000256" key="1">
    <source>
        <dbReference type="PROSITE-ProRule" id="PRU00042"/>
    </source>
</evidence>
<comment type="caution">
    <text evidence="4">The sequence shown here is derived from an EMBL/GenBank/DDBJ whole genome shotgun (WGS) entry which is preliminary data.</text>
</comment>
<keyword evidence="1" id="KW-0479">Metal-binding</keyword>
<evidence type="ECO:0000256" key="2">
    <source>
        <dbReference type="SAM" id="MobiDB-lite"/>
    </source>
</evidence>
<dbReference type="Pfam" id="PF15961">
    <property type="entry name" value="DUF4764"/>
    <property type="match status" value="2"/>
</dbReference>
<keyword evidence="1" id="KW-0862">Zinc</keyword>
<proteinExistence type="predicted"/>
<dbReference type="PROSITE" id="PS50157">
    <property type="entry name" value="ZINC_FINGER_C2H2_2"/>
    <property type="match status" value="1"/>
</dbReference>
<feature type="compositionally biased region" description="Acidic residues" evidence="2">
    <location>
        <begin position="404"/>
        <end position="413"/>
    </location>
</feature>
<reference evidence="4 5" key="1">
    <citation type="journal article" date="2023" name="Arcadia Sci">
        <title>De novo assembly of a long-read Amblyomma americanum tick genome.</title>
        <authorList>
            <person name="Chou S."/>
            <person name="Poskanzer K.E."/>
            <person name="Rollins M."/>
            <person name="Thuy-Boun P.S."/>
        </authorList>
    </citation>
    <scope>NUCLEOTIDE SEQUENCE [LARGE SCALE GENOMIC DNA]</scope>
    <source>
        <strain evidence="4">F_SG_1</strain>
        <tissue evidence="4">Salivary glands</tissue>
    </source>
</reference>
<keyword evidence="5" id="KW-1185">Reference proteome</keyword>
<evidence type="ECO:0000259" key="3">
    <source>
        <dbReference type="PROSITE" id="PS50157"/>
    </source>
</evidence>
<feature type="domain" description="C2H2-type" evidence="3">
    <location>
        <begin position="442"/>
        <end position="472"/>
    </location>
</feature>
<dbReference type="InterPro" id="IPR031885">
    <property type="entry name" value="DUF4764"/>
</dbReference>
<sequence>MADVELQQQNLMVVGAGAAAEVGSSAADGKLDGAVSSEAVPAVSGDVSTADILQQAFQEASGEYDDQVAYASVEDGVAVLHGEELPDGILRQEVGEDGQIVDKVTLVNVADGAGDVGAANDPATVNSAGGDVSPATVLVQDLGDAVGEQPEAAAAPAENGDVVNGEGSALDEPVAAETEGSVVGAQPLQPDDQEMVAAESPENAADATAAPSSANEDSSDAPVTIQPSASNVQHVTLPQKQSTAPLGSSENPIQIIQQGNTYHSTQVLSPEQLQQIAHVLQQQQVNRAIQNGGSAVVFNPQTNTRIIYRVIYPSELGSKQGGTTRPTTTRGRGSYSGRGRGRPRGRGLARRVVEEDDPRSDGPELSREEKEEKKKHRPRTRSGRISKPPSYMVKDYKRIHHLDFDDEPYDDSDGGYSDYQVSDDEDRGRRSFQGFGGRPRNFKCPTCSKSYIGRGGLCRHLRLYPDHGNPSDVDDMVAQGEATSTTDTPPASGTNNPAMYMAAPQRGRYADMASMRRKARLKEVTKTCREEELMEVVLPRLSESVSLWEFLLTKCEKGDPPQLQIPDMLIQLEEVLREMRALSQETLISVEPGEEAAHVGSQLVKIEDESVAQAMGIATGLYAIREEESVAKVVPPTRKRMRAESESSQSQPASSIADGTGAAAAVGGSSVEFVTPEEMVAALHGEPLPPNKRIRLDDEDAFVVLTGSGVESSEAAKVDGIIEATLNSDSLSENMLENLEFAGLPVSDEAVTNGNDDEATTAATTQPVTTTPAAVTAAATVVAPATTVAGVPTHAETFQFIQQSGKSQLHKLQIMPGQSVLNRSYVRVVTSSESSPPHPSLAEASMATAPVSISQQESATPPEATEAAEAMLPAEPREEPQAEAASQRQPDVQVVESHGNEDSQHEITQVVCAEDGEAVNGTAATAAAQPVIRQYMLPDGQIVNAYEDAEGSLVQLETPEEEQTTALGNVVIVQNPDGTTTLQLVKHDVFDCRSCAGSSSRVQSTHNQALLHKDCGDWPVLEPAEAHTLASPGHLLTDAFTVIQCT</sequence>
<evidence type="ECO:0000313" key="5">
    <source>
        <dbReference type="Proteomes" id="UP001321473"/>
    </source>
</evidence>
<feature type="compositionally biased region" description="Low complexity" evidence="2">
    <location>
        <begin position="321"/>
        <end position="337"/>
    </location>
</feature>
<feature type="compositionally biased region" description="Basic residues" evidence="2">
    <location>
        <begin position="373"/>
        <end position="384"/>
    </location>
</feature>
<evidence type="ECO:0000313" key="4">
    <source>
        <dbReference type="EMBL" id="KAK8782803.1"/>
    </source>
</evidence>
<feature type="region of interest" description="Disordered" evidence="2">
    <location>
        <begin position="316"/>
        <end position="438"/>
    </location>
</feature>
<dbReference type="Proteomes" id="UP001321473">
    <property type="component" value="Unassembled WGS sequence"/>
</dbReference>
<feature type="region of interest" description="Disordered" evidence="2">
    <location>
        <begin position="195"/>
        <end position="249"/>
    </location>
</feature>
<feature type="compositionally biased region" description="Low complexity" evidence="2">
    <location>
        <begin position="646"/>
        <end position="661"/>
    </location>
</feature>
<organism evidence="4 5">
    <name type="scientific">Amblyomma americanum</name>
    <name type="common">Lone star tick</name>
    <dbReference type="NCBI Taxonomy" id="6943"/>
    <lineage>
        <taxon>Eukaryota</taxon>
        <taxon>Metazoa</taxon>
        <taxon>Ecdysozoa</taxon>
        <taxon>Arthropoda</taxon>
        <taxon>Chelicerata</taxon>
        <taxon>Arachnida</taxon>
        <taxon>Acari</taxon>
        <taxon>Parasitiformes</taxon>
        <taxon>Ixodida</taxon>
        <taxon>Ixodoidea</taxon>
        <taxon>Ixodidae</taxon>
        <taxon>Amblyomminae</taxon>
        <taxon>Amblyomma</taxon>
    </lineage>
</organism>
<feature type="compositionally biased region" description="Low complexity" evidence="2">
    <location>
        <begin position="197"/>
        <end position="216"/>
    </location>
</feature>
<feature type="compositionally biased region" description="Low complexity" evidence="2">
    <location>
        <begin position="859"/>
        <end position="874"/>
    </location>
</feature>
<dbReference type="AlphaFoldDB" id="A0AAQ4F7F1"/>
<protein>
    <recommendedName>
        <fullName evidence="3">C2H2-type domain-containing protein</fullName>
    </recommendedName>
</protein>
<gene>
    <name evidence="4" type="ORF">V5799_015856</name>
</gene>
<dbReference type="GO" id="GO:0008270">
    <property type="term" value="F:zinc ion binding"/>
    <property type="evidence" value="ECO:0007669"/>
    <property type="project" value="UniProtKB-KW"/>
</dbReference>
<dbReference type="InterPro" id="IPR039946">
    <property type="entry name" value="ZN839"/>
</dbReference>
<accession>A0AAQ4F7F1</accession>